<feature type="transmembrane region" description="Helical" evidence="2">
    <location>
        <begin position="208"/>
        <end position="224"/>
    </location>
</feature>
<evidence type="ECO:0000313" key="4">
    <source>
        <dbReference type="EMBL" id="TXS89606.1"/>
    </source>
</evidence>
<proteinExistence type="predicted"/>
<keyword evidence="2" id="KW-1133">Transmembrane helix</keyword>
<feature type="transmembrane region" description="Helical" evidence="2">
    <location>
        <begin position="131"/>
        <end position="151"/>
    </location>
</feature>
<evidence type="ECO:0000256" key="1">
    <source>
        <dbReference type="SAM" id="MobiDB-lite"/>
    </source>
</evidence>
<evidence type="ECO:0000256" key="2">
    <source>
        <dbReference type="SAM" id="Phobius"/>
    </source>
</evidence>
<feature type="region of interest" description="Disordered" evidence="1">
    <location>
        <begin position="371"/>
        <end position="399"/>
    </location>
</feature>
<feature type="transmembrane region" description="Helical" evidence="2">
    <location>
        <begin position="253"/>
        <end position="273"/>
    </location>
</feature>
<feature type="transmembrane region" description="Helical" evidence="2">
    <location>
        <begin position="107"/>
        <end position="124"/>
    </location>
</feature>
<reference evidence="4 5" key="1">
    <citation type="submission" date="2019-08" db="EMBL/GenBank/DDBJ databases">
        <title>Parahaliea maris sp. nov., isolated from the surface seawater.</title>
        <authorList>
            <person name="Liu Y."/>
        </authorList>
    </citation>
    <scope>NUCLEOTIDE SEQUENCE [LARGE SCALE GENOMIC DNA]</scope>
    <source>
        <strain evidence="4 5">S2-26</strain>
    </source>
</reference>
<dbReference type="Proteomes" id="UP000321933">
    <property type="component" value="Unassembled WGS sequence"/>
</dbReference>
<dbReference type="RefSeq" id="WP_148065464.1">
    <property type="nucleotide sequence ID" value="NZ_VRYZ01000008.1"/>
</dbReference>
<dbReference type="InterPro" id="IPR006976">
    <property type="entry name" value="VanZ-like"/>
</dbReference>
<keyword evidence="5" id="KW-1185">Reference proteome</keyword>
<organism evidence="4 5">
    <name type="scientific">Parahaliea aestuarii</name>
    <dbReference type="NCBI Taxonomy" id="1852021"/>
    <lineage>
        <taxon>Bacteria</taxon>
        <taxon>Pseudomonadati</taxon>
        <taxon>Pseudomonadota</taxon>
        <taxon>Gammaproteobacteria</taxon>
        <taxon>Cellvibrionales</taxon>
        <taxon>Halieaceae</taxon>
        <taxon>Parahaliea</taxon>
    </lineage>
</organism>
<dbReference type="EMBL" id="VRYZ01000008">
    <property type="protein sequence ID" value="TXS89606.1"/>
    <property type="molecule type" value="Genomic_DNA"/>
</dbReference>
<keyword evidence="2" id="KW-0472">Membrane</keyword>
<dbReference type="Pfam" id="PF04892">
    <property type="entry name" value="VanZ"/>
    <property type="match status" value="1"/>
</dbReference>
<protein>
    <submittedName>
        <fullName evidence="4">VanZ family protein</fullName>
    </submittedName>
</protein>
<feature type="transmembrane region" description="Helical" evidence="2">
    <location>
        <begin position="230"/>
        <end position="246"/>
    </location>
</feature>
<evidence type="ECO:0000259" key="3">
    <source>
        <dbReference type="Pfam" id="PF04892"/>
    </source>
</evidence>
<feature type="transmembrane region" description="Helical" evidence="2">
    <location>
        <begin position="75"/>
        <end position="95"/>
    </location>
</feature>
<dbReference type="AlphaFoldDB" id="A0A5C8ZM15"/>
<feature type="transmembrane region" description="Helical" evidence="2">
    <location>
        <begin position="43"/>
        <end position="63"/>
    </location>
</feature>
<feature type="transmembrane region" description="Helical" evidence="2">
    <location>
        <begin position="324"/>
        <end position="343"/>
    </location>
</feature>
<dbReference type="OrthoDB" id="7055135at2"/>
<feature type="compositionally biased region" description="Low complexity" evidence="1">
    <location>
        <begin position="378"/>
        <end position="399"/>
    </location>
</feature>
<feature type="transmembrane region" description="Helical" evidence="2">
    <location>
        <begin position="293"/>
        <end position="315"/>
    </location>
</feature>
<feature type="domain" description="VanZ-like" evidence="3">
    <location>
        <begin position="8"/>
        <end position="121"/>
    </location>
</feature>
<evidence type="ECO:0000313" key="5">
    <source>
        <dbReference type="Proteomes" id="UP000321933"/>
    </source>
</evidence>
<accession>A0A5C8ZM15</accession>
<name>A0A5C8ZM15_9GAMM</name>
<comment type="caution">
    <text evidence="4">The sequence shown here is derived from an EMBL/GenBank/DDBJ whole genome shotgun (WGS) entry which is preliminary data.</text>
</comment>
<gene>
    <name evidence="4" type="ORF">FVW59_16440</name>
</gene>
<sequence>MRALLCFFVFLIIYGSLYPFTFELDSYHRDLLTPLLDFNPLNTGRGDMVANLLLFIPFGFLAMPGFPGGKRSRRIVLVLLIGFVLAYLIQVAQLIVPGRTPSGSDAVWNLLGCAIGCALASLPVPERVSGVLMPGGLPSIPLALGLLWLAYNWAPFVPSIDLQLLKDNLKLISSSSPDPLRVLQKLVMWLVIFHFFHSTGGLLARERYYPLIVAATLFGSLFIVGHATTIEHVAGGVLAIPAWCLVRKHRRPSLLALLLGVSIVATTFTPFDLRELPATFSWIPFSGALDGNMLINVMAIFSKLVIYGSLTWLLVEAGFALRTAALIVAAGLLASELLQVYFRGPTAEITDPLLALVVAVTLHAYQKAVEARMPQRPTSPAVPTTEAASAASAAQGDGATQQGQRTIQLNLHRYQAAFVQDVAAGLGWSSQQLCSALLALAHNGEVSDSTEDTLQSFRVSPEVMLRDQRWVVLPVTLDEQASASLQTLAAAGQRSESSTLRQLIDKQINRLSVT</sequence>
<keyword evidence="2" id="KW-0812">Transmembrane</keyword>
<feature type="transmembrane region" description="Helical" evidence="2">
    <location>
        <begin position="186"/>
        <end position="203"/>
    </location>
</feature>